<evidence type="ECO:0000256" key="1">
    <source>
        <dbReference type="SAM" id="MobiDB-lite"/>
    </source>
</evidence>
<dbReference type="EMBL" id="CADCVM010000307">
    <property type="protein sequence ID" value="CAA9507119.1"/>
    <property type="molecule type" value="Genomic_DNA"/>
</dbReference>
<feature type="non-terminal residue" evidence="2">
    <location>
        <position position="68"/>
    </location>
</feature>
<evidence type="ECO:0000313" key="2">
    <source>
        <dbReference type="EMBL" id="CAA9507119.1"/>
    </source>
</evidence>
<feature type="compositionally biased region" description="Basic and acidic residues" evidence="1">
    <location>
        <begin position="1"/>
        <end position="42"/>
    </location>
</feature>
<feature type="compositionally biased region" description="Low complexity" evidence="1">
    <location>
        <begin position="56"/>
        <end position="68"/>
    </location>
</feature>
<dbReference type="AlphaFoldDB" id="A0A6J4SW21"/>
<accession>A0A6J4SW21</accession>
<feature type="non-terminal residue" evidence="2">
    <location>
        <position position="1"/>
    </location>
</feature>
<gene>
    <name evidence="2" type="ORF">AVDCRST_MAG05-2796</name>
</gene>
<feature type="region of interest" description="Disordered" evidence="1">
    <location>
        <begin position="1"/>
        <end position="68"/>
    </location>
</feature>
<organism evidence="2">
    <name type="scientific">uncultured Rubrobacteraceae bacterium</name>
    <dbReference type="NCBI Taxonomy" id="349277"/>
    <lineage>
        <taxon>Bacteria</taxon>
        <taxon>Bacillati</taxon>
        <taxon>Actinomycetota</taxon>
        <taxon>Rubrobacteria</taxon>
        <taxon>Rubrobacterales</taxon>
        <taxon>Rubrobacteraceae</taxon>
        <taxon>environmental samples</taxon>
    </lineage>
</organism>
<reference evidence="2" key="1">
    <citation type="submission" date="2020-02" db="EMBL/GenBank/DDBJ databases">
        <authorList>
            <person name="Meier V. D."/>
        </authorList>
    </citation>
    <scope>NUCLEOTIDE SEQUENCE</scope>
    <source>
        <strain evidence="2">AVDCRST_MAG05</strain>
    </source>
</reference>
<protein>
    <submittedName>
        <fullName evidence="2">Thioredoxin</fullName>
    </submittedName>
</protein>
<name>A0A6J4SW21_9ACTN</name>
<proteinExistence type="predicted"/>
<sequence>DLADPRRDERGARGCPVREAERGRQPADGHELQHLQHPDHRPLRGRRGKGAGGGRPAEAPALGAARPV</sequence>